<dbReference type="GO" id="GO:0008237">
    <property type="term" value="F:metallopeptidase activity"/>
    <property type="evidence" value="ECO:0007669"/>
    <property type="project" value="UniProtKB-KW"/>
</dbReference>
<evidence type="ECO:0000256" key="2">
    <source>
        <dbReference type="ARBA" id="ARBA00004651"/>
    </source>
</evidence>
<keyword evidence="5 15" id="KW-0645">Protease</keyword>
<evidence type="ECO:0000256" key="4">
    <source>
        <dbReference type="ARBA" id="ARBA00022475"/>
    </source>
</evidence>
<comment type="cofactor">
    <cofactor evidence="1">
        <name>Zn(2+)</name>
        <dbReference type="ChEBI" id="CHEBI:29105"/>
    </cofactor>
</comment>
<keyword evidence="12 13" id="KW-0472">Membrane</keyword>
<dbReference type="GO" id="GO:0046872">
    <property type="term" value="F:metal ion binding"/>
    <property type="evidence" value="ECO:0007669"/>
    <property type="project" value="UniProtKB-KW"/>
</dbReference>
<evidence type="ECO:0000256" key="10">
    <source>
        <dbReference type="ARBA" id="ARBA00022989"/>
    </source>
</evidence>
<keyword evidence="8" id="KW-0378">Hydrolase</keyword>
<comment type="similarity">
    <text evidence="3">Belongs to the peptidase M50B family.</text>
</comment>
<evidence type="ECO:0000256" key="12">
    <source>
        <dbReference type="ARBA" id="ARBA00023136"/>
    </source>
</evidence>
<dbReference type="InterPro" id="IPR008915">
    <property type="entry name" value="Peptidase_M50"/>
</dbReference>
<sequence>MFNFSLLNIVAALPAIIIAMAMHEYAHAKVADVLGDDTPRRMGRLTMNPFAHLDFIGMLMLLLLHFGWAKPVIINPANFKNKKRDDMLVSLAGPLANIIVAFIAAFVLFFVNNHNIDVSQGLYTVISLMVIINVNFAIFNLIPIPPLDGAHIVSNFLSPSWQMKYWQWQRFGFLALILLAYTPFLSMVLIPVQQSILKLFSLILQFV</sequence>
<accession>A0A380NKD5</accession>
<evidence type="ECO:0000256" key="3">
    <source>
        <dbReference type="ARBA" id="ARBA00007931"/>
    </source>
</evidence>
<feature type="transmembrane region" description="Helical" evidence="13">
    <location>
        <begin position="122"/>
        <end position="142"/>
    </location>
</feature>
<evidence type="ECO:0000256" key="8">
    <source>
        <dbReference type="ARBA" id="ARBA00022801"/>
    </source>
</evidence>
<feature type="transmembrane region" description="Helical" evidence="13">
    <location>
        <begin position="6"/>
        <end position="26"/>
    </location>
</feature>
<dbReference type="RefSeq" id="WP_115310247.1">
    <property type="nucleotide sequence ID" value="NZ_UHIO01000001.1"/>
</dbReference>
<evidence type="ECO:0000256" key="13">
    <source>
        <dbReference type="SAM" id="Phobius"/>
    </source>
</evidence>
<keyword evidence="9" id="KW-0862">Zinc</keyword>
<evidence type="ECO:0000256" key="1">
    <source>
        <dbReference type="ARBA" id="ARBA00001947"/>
    </source>
</evidence>
<organism evidence="15 16">
    <name type="scientific">Veillonella criceti</name>
    <dbReference type="NCBI Taxonomy" id="103891"/>
    <lineage>
        <taxon>Bacteria</taxon>
        <taxon>Bacillati</taxon>
        <taxon>Bacillota</taxon>
        <taxon>Negativicutes</taxon>
        <taxon>Veillonellales</taxon>
        <taxon>Veillonellaceae</taxon>
        <taxon>Veillonella</taxon>
    </lineage>
</organism>
<dbReference type="InterPro" id="IPR052348">
    <property type="entry name" value="Metallopeptidase_M50B"/>
</dbReference>
<keyword evidence="4" id="KW-1003">Cell membrane</keyword>
<dbReference type="InterPro" id="IPR044537">
    <property type="entry name" value="Rip2-like"/>
</dbReference>
<evidence type="ECO:0000256" key="11">
    <source>
        <dbReference type="ARBA" id="ARBA00023049"/>
    </source>
</evidence>
<gene>
    <name evidence="15" type="ORF">NCTC12020_01063</name>
</gene>
<keyword evidence="6 13" id="KW-0812">Transmembrane</keyword>
<proteinExistence type="inferred from homology"/>
<evidence type="ECO:0000256" key="7">
    <source>
        <dbReference type="ARBA" id="ARBA00022723"/>
    </source>
</evidence>
<dbReference type="EMBL" id="UHIO01000001">
    <property type="protein sequence ID" value="SUP43103.1"/>
    <property type="molecule type" value="Genomic_DNA"/>
</dbReference>
<dbReference type="PANTHER" id="PTHR35864:SF1">
    <property type="entry name" value="ZINC METALLOPROTEASE YWHC-RELATED"/>
    <property type="match status" value="1"/>
</dbReference>
<protein>
    <submittedName>
        <fullName evidence="15">Zn-dependent proteases</fullName>
    </submittedName>
</protein>
<reference evidence="15 16" key="1">
    <citation type="submission" date="2018-06" db="EMBL/GenBank/DDBJ databases">
        <authorList>
            <consortium name="Pathogen Informatics"/>
            <person name="Doyle S."/>
        </authorList>
    </citation>
    <scope>NUCLEOTIDE SEQUENCE [LARGE SCALE GENOMIC DNA]</scope>
    <source>
        <strain evidence="15 16">NCTC12020</strain>
    </source>
</reference>
<feature type="transmembrane region" description="Helical" evidence="13">
    <location>
        <begin position="171"/>
        <end position="192"/>
    </location>
</feature>
<dbReference type="Pfam" id="PF02163">
    <property type="entry name" value="Peptidase_M50"/>
    <property type="match status" value="1"/>
</dbReference>
<dbReference type="Proteomes" id="UP000255367">
    <property type="component" value="Unassembled WGS sequence"/>
</dbReference>
<keyword evidence="7" id="KW-0479">Metal-binding</keyword>
<keyword evidence="10 13" id="KW-1133">Transmembrane helix</keyword>
<dbReference type="GO" id="GO:0005886">
    <property type="term" value="C:plasma membrane"/>
    <property type="evidence" value="ECO:0007669"/>
    <property type="project" value="UniProtKB-SubCell"/>
</dbReference>
<comment type="subcellular location">
    <subcellularLocation>
        <location evidence="2">Cell membrane</location>
        <topology evidence="2">Multi-pass membrane protein</topology>
    </subcellularLocation>
</comment>
<evidence type="ECO:0000256" key="9">
    <source>
        <dbReference type="ARBA" id="ARBA00022833"/>
    </source>
</evidence>
<feature type="transmembrane region" description="Helical" evidence="13">
    <location>
        <begin position="88"/>
        <end position="110"/>
    </location>
</feature>
<dbReference type="PANTHER" id="PTHR35864">
    <property type="entry name" value="ZINC METALLOPROTEASE MJ0611-RELATED"/>
    <property type="match status" value="1"/>
</dbReference>
<keyword evidence="16" id="KW-1185">Reference proteome</keyword>
<evidence type="ECO:0000313" key="16">
    <source>
        <dbReference type="Proteomes" id="UP000255367"/>
    </source>
</evidence>
<name>A0A380NKD5_9FIRM</name>
<evidence type="ECO:0000256" key="6">
    <source>
        <dbReference type="ARBA" id="ARBA00022692"/>
    </source>
</evidence>
<feature type="transmembrane region" description="Helical" evidence="13">
    <location>
        <begin position="47"/>
        <end position="68"/>
    </location>
</feature>
<dbReference type="CDD" id="cd06158">
    <property type="entry name" value="S2P-M50_like_1"/>
    <property type="match status" value="1"/>
</dbReference>
<dbReference type="GO" id="GO:0006508">
    <property type="term" value="P:proteolysis"/>
    <property type="evidence" value="ECO:0007669"/>
    <property type="project" value="UniProtKB-KW"/>
</dbReference>
<keyword evidence="11" id="KW-0482">Metalloprotease</keyword>
<feature type="domain" description="Peptidase M50" evidence="14">
    <location>
        <begin position="119"/>
        <end position="158"/>
    </location>
</feature>
<dbReference type="OrthoDB" id="9800627at2"/>
<evidence type="ECO:0000313" key="15">
    <source>
        <dbReference type="EMBL" id="SUP43103.1"/>
    </source>
</evidence>
<dbReference type="AlphaFoldDB" id="A0A380NKD5"/>
<evidence type="ECO:0000256" key="5">
    <source>
        <dbReference type="ARBA" id="ARBA00022670"/>
    </source>
</evidence>
<evidence type="ECO:0000259" key="14">
    <source>
        <dbReference type="Pfam" id="PF02163"/>
    </source>
</evidence>